<reference evidence="2 3" key="1">
    <citation type="journal article" date="2013" name="PLoS Pathog.">
        <title>Genomic analysis of the Kiwifruit pathogen Pseudomonas syringae pv. actinidiae provides insight into the origins of an emergent plant disease.</title>
        <authorList>
            <person name="McCann H.C."/>
            <person name="Rikkerink E.H."/>
            <person name="Bertels F."/>
            <person name="Fiers M."/>
            <person name="Lu A."/>
            <person name="Rees-George J."/>
            <person name="Andersen M.T."/>
            <person name="Gleave A.P."/>
            <person name="Haubold B."/>
            <person name="Wohlers M.W."/>
            <person name="Guttman D.S."/>
            <person name="Wang P.W."/>
            <person name="Straub C."/>
            <person name="Vanneste J.L."/>
            <person name="Rainey P.B."/>
            <person name="Templeton M.D."/>
        </authorList>
    </citation>
    <scope>NUCLEOTIDE SEQUENCE [LARGE SCALE GENOMIC DNA]</scope>
    <source>
        <strain evidence="2 3">ICMP 19096</strain>
    </source>
</reference>
<feature type="transmembrane region" description="Helical" evidence="1">
    <location>
        <begin position="57"/>
        <end position="86"/>
    </location>
</feature>
<name>A0A656K273_PSESF</name>
<feature type="non-terminal residue" evidence="2">
    <location>
        <position position="111"/>
    </location>
</feature>
<comment type="caution">
    <text evidence="2">The sequence shown here is derived from an EMBL/GenBank/DDBJ whole genome shotgun (WGS) entry which is preliminary data.</text>
</comment>
<dbReference type="GO" id="GO:0015658">
    <property type="term" value="F:branched-chain amino acid transmembrane transporter activity"/>
    <property type="evidence" value="ECO:0007669"/>
    <property type="project" value="InterPro"/>
</dbReference>
<dbReference type="EMBL" id="AOKF01000610">
    <property type="protein sequence ID" value="EPN65921.1"/>
    <property type="molecule type" value="Genomic_DNA"/>
</dbReference>
<keyword evidence="1" id="KW-0812">Transmembrane</keyword>
<feature type="transmembrane region" description="Helical" evidence="1">
    <location>
        <begin position="21"/>
        <end position="45"/>
    </location>
</feature>
<proteinExistence type="predicted"/>
<dbReference type="Proteomes" id="UP000018849">
    <property type="component" value="Unassembled WGS sequence"/>
</dbReference>
<dbReference type="AlphaFoldDB" id="A0A656K273"/>
<evidence type="ECO:0000313" key="3">
    <source>
        <dbReference type="Proteomes" id="UP000018849"/>
    </source>
</evidence>
<accession>A0A656K273</accession>
<protein>
    <submittedName>
        <fullName evidence="2">Branched-chain amino acid ABC transporter permease</fullName>
    </submittedName>
</protein>
<keyword evidence="1" id="KW-0472">Membrane</keyword>
<evidence type="ECO:0000313" key="2">
    <source>
        <dbReference type="EMBL" id="EPN65921.1"/>
    </source>
</evidence>
<sequence>MNNMTEKPLAATPIKAARTGWLVLIERYSLIWLSLLLLVVLPLLLGDFRLGLAGKYLSLAFCAVGMVMIWGYGGILSLGQGIFFGLGSYMMAMYLKLEATATDEAASALAA</sequence>
<organism evidence="2 3">
    <name type="scientific">Pseudomonas syringae pv. actinidiae ICMP 19096</name>
    <dbReference type="NCBI Taxonomy" id="1194405"/>
    <lineage>
        <taxon>Bacteria</taxon>
        <taxon>Pseudomonadati</taxon>
        <taxon>Pseudomonadota</taxon>
        <taxon>Gammaproteobacteria</taxon>
        <taxon>Pseudomonadales</taxon>
        <taxon>Pseudomonadaceae</taxon>
        <taxon>Pseudomonas</taxon>
        <taxon>Pseudomonas syringae</taxon>
    </lineage>
</organism>
<gene>
    <name evidence="2" type="ORF">A245_07369</name>
</gene>
<keyword evidence="1" id="KW-1133">Transmembrane helix</keyword>
<dbReference type="PANTHER" id="PTHR30482:SF4">
    <property type="entry name" value="SLR1201 PROTEIN"/>
    <property type="match status" value="1"/>
</dbReference>
<dbReference type="GO" id="GO:0005886">
    <property type="term" value="C:plasma membrane"/>
    <property type="evidence" value="ECO:0007669"/>
    <property type="project" value="TreeGrafter"/>
</dbReference>
<evidence type="ECO:0000256" key="1">
    <source>
        <dbReference type="SAM" id="Phobius"/>
    </source>
</evidence>
<dbReference type="PANTHER" id="PTHR30482">
    <property type="entry name" value="HIGH-AFFINITY BRANCHED-CHAIN AMINO ACID TRANSPORT SYSTEM PERMEASE"/>
    <property type="match status" value="1"/>
</dbReference>
<dbReference type="InterPro" id="IPR043428">
    <property type="entry name" value="LivM-like"/>
</dbReference>